<feature type="compositionally biased region" description="Acidic residues" evidence="1">
    <location>
        <begin position="71"/>
        <end position="86"/>
    </location>
</feature>
<reference evidence="2" key="1">
    <citation type="submission" date="2021-02" db="EMBL/GenBank/DDBJ databases">
        <authorList>
            <person name="Dougan E. K."/>
            <person name="Rhodes N."/>
            <person name="Thang M."/>
            <person name="Chan C."/>
        </authorList>
    </citation>
    <scope>NUCLEOTIDE SEQUENCE</scope>
</reference>
<evidence type="ECO:0000256" key="1">
    <source>
        <dbReference type="SAM" id="MobiDB-lite"/>
    </source>
</evidence>
<proteinExistence type="predicted"/>
<evidence type="ECO:0000313" key="2">
    <source>
        <dbReference type="EMBL" id="CAE7291023.1"/>
    </source>
</evidence>
<accession>A0A812NJJ4</accession>
<evidence type="ECO:0000313" key="3">
    <source>
        <dbReference type="Proteomes" id="UP000649617"/>
    </source>
</evidence>
<protein>
    <submittedName>
        <fullName evidence="2">Uncharacterized protein</fullName>
    </submittedName>
</protein>
<gene>
    <name evidence="2" type="ORF">SPIL2461_LOCUS6535</name>
</gene>
<dbReference type="Proteomes" id="UP000649617">
    <property type="component" value="Unassembled WGS sequence"/>
</dbReference>
<feature type="region of interest" description="Disordered" evidence="1">
    <location>
        <begin position="1"/>
        <end position="90"/>
    </location>
</feature>
<dbReference type="AlphaFoldDB" id="A0A812NJJ4"/>
<sequence>DEGNESHEGDEESRCRGSPGNEEHEGHEGDEGHESDEGDEGHEGNEGDEGNESHEGDEEGRCRGSPSNEEHEGDEGDEGHESDEGAESSVAAAVAKTPTTHRNGQPGRRVDFFMVNNMARPLDANVFVVQILPFVNHFAVSLRLSTSTDMQYTRVQPAARYLKAPATREQTQVTDRQWAEMFRAYKKEWGVVASNAAVDAMWRVLTHVAETSVRSAGFKEKVCDRRGAFRRLKNGKSVHQKLAAETITLPAVPTPAPS</sequence>
<dbReference type="EMBL" id="CAJNIZ010009947">
    <property type="protein sequence ID" value="CAE7291023.1"/>
    <property type="molecule type" value="Genomic_DNA"/>
</dbReference>
<feature type="non-terminal residue" evidence="2">
    <location>
        <position position="1"/>
    </location>
</feature>
<feature type="compositionally biased region" description="Basic and acidic residues" evidence="1">
    <location>
        <begin position="1"/>
        <end position="32"/>
    </location>
</feature>
<organism evidence="2 3">
    <name type="scientific">Symbiodinium pilosum</name>
    <name type="common">Dinoflagellate</name>
    <dbReference type="NCBI Taxonomy" id="2952"/>
    <lineage>
        <taxon>Eukaryota</taxon>
        <taxon>Sar</taxon>
        <taxon>Alveolata</taxon>
        <taxon>Dinophyceae</taxon>
        <taxon>Suessiales</taxon>
        <taxon>Symbiodiniaceae</taxon>
        <taxon>Symbiodinium</taxon>
    </lineage>
</organism>
<keyword evidence="3" id="KW-1185">Reference proteome</keyword>
<feature type="compositionally biased region" description="Basic and acidic residues" evidence="1">
    <location>
        <begin position="41"/>
        <end position="62"/>
    </location>
</feature>
<comment type="caution">
    <text evidence="2">The sequence shown here is derived from an EMBL/GenBank/DDBJ whole genome shotgun (WGS) entry which is preliminary data.</text>
</comment>
<name>A0A812NJJ4_SYMPI</name>